<dbReference type="PANTHER" id="PTHR48071:SF27">
    <property type="entry name" value="SCAVENGER RECEPTOR CYSTEINE-RICH TYPE 1 PROTEIN M130-LIKE"/>
    <property type="match status" value="1"/>
</dbReference>
<dbReference type="PROSITE" id="PS50287">
    <property type="entry name" value="SRCR_2"/>
    <property type="match status" value="5"/>
</dbReference>
<feature type="disulfide bond" evidence="2">
    <location>
        <begin position="440"/>
        <end position="501"/>
    </location>
</feature>
<dbReference type="SMART" id="SM00202">
    <property type="entry name" value="SR"/>
    <property type="match status" value="5"/>
</dbReference>
<evidence type="ECO:0000313" key="6">
    <source>
        <dbReference type="Proteomes" id="UP000261380"/>
    </source>
</evidence>
<dbReference type="GO" id="GO:0016020">
    <property type="term" value="C:membrane"/>
    <property type="evidence" value="ECO:0007669"/>
    <property type="project" value="UniProtKB-SubCell"/>
</dbReference>
<feature type="disulfide bond" evidence="2">
    <location>
        <begin position="248"/>
        <end position="309"/>
    </location>
</feature>
<dbReference type="Pfam" id="PF00530">
    <property type="entry name" value="SRCR"/>
    <property type="match status" value="5"/>
</dbReference>
<feature type="disulfide bond" evidence="2">
    <location>
        <begin position="93"/>
        <end position="103"/>
    </location>
</feature>
<feature type="disulfide bond" evidence="2">
    <location>
        <begin position="49"/>
        <end position="113"/>
    </location>
</feature>
<evidence type="ECO:0000259" key="4">
    <source>
        <dbReference type="PROSITE" id="PS50287"/>
    </source>
</evidence>
<sequence length="509" mass="55945">MAVFVHCFLFFFLIGYISFPECDKIRLVGPSRCAGRVEIYHDDVWGTVCDDHWSIANAEVVCRELNCGIVMEAKKSAFFGEGTHEIWLDDVQCNGKETSITKCQHKPFGINNCGHSEDAGVVCSEHIRILNGTSRCNGRVELFQDGQWKREEADVVCREISCGSPVVQAATQYFGEGQGLHGVKANCVGNETSISSCVMQDFRETCIDPIRLINGTSRCSGRVEVYYEGQWGTVCDDKWGMQEAAVTCREMNCGNALAVKYKAFYGKGQDQVWLDDIDCTGDEKSLSNCPHRGFGEHDCDHHEDAGVVCSENVRLINGTDSCSGRVEVFYNGRWGKICSNSWGGTEATVLCKELSCGSPKKNQDVFTFGDSPLAGLISRCSGNVSSISQYRLFVKTRCNPPIRLVNGTDRCSGRVEVLHDGQWGTVCDDEWDIRDAQVVCRALDCGSAQTAKTAAYFGQGQGDIWLDDMNCIGNESSLLHCYRPPFGENNCGHGEDAGVICSGKEPGSF</sequence>
<keyword evidence="1 2" id="KW-1015">Disulfide bond</keyword>
<evidence type="ECO:0000256" key="3">
    <source>
        <dbReference type="SAM" id="SignalP"/>
    </source>
</evidence>
<dbReference type="PRINTS" id="PR00258">
    <property type="entry name" value="SPERACTRCPTR"/>
</dbReference>
<feature type="disulfide bond" evidence="2">
    <location>
        <begin position="279"/>
        <end position="289"/>
    </location>
</feature>
<dbReference type="InterPro" id="IPR001190">
    <property type="entry name" value="SRCR"/>
</dbReference>
<evidence type="ECO:0000256" key="2">
    <source>
        <dbReference type="PROSITE-ProRule" id="PRU00196"/>
    </source>
</evidence>
<reference evidence="5" key="1">
    <citation type="submission" date="2025-08" db="UniProtKB">
        <authorList>
            <consortium name="Ensembl"/>
        </authorList>
    </citation>
    <scope>IDENTIFICATION</scope>
</reference>
<feature type="disulfide bond" evidence="2">
    <location>
        <begin position="235"/>
        <end position="299"/>
    </location>
</feature>
<feature type="domain" description="SRCR" evidence="4">
    <location>
        <begin position="127"/>
        <end position="197"/>
    </location>
</feature>
<feature type="signal peptide" evidence="3">
    <location>
        <begin position="1"/>
        <end position="22"/>
    </location>
</feature>
<feature type="disulfide bond" evidence="2">
    <location>
        <begin position="187"/>
        <end position="197"/>
    </location>
</feature>
<proteinExistence type="predicted"/>
<evidence type="ECO:0000256" key="1">
    <source>
        <dbReference type="ARBA" id="ARBA00023157"/>
    </source>
</evidence>
<dbReference type="Gene3D" id="3.10.250.10">
    <property type="entry name" value="SRCR-like domain"/>
    <property type="match status" value="5"/>
</dbReference>
<dbReference type="GeneTree" id="ENSGT00950000183145"/>
<dbReference type="PANTHER" id="PTHR48071">
    <property type="entry name" value="SRCR DOMAIN-CONTAINING PROTEIN"/>
    <property type="match status" value="1"/>
</dbReference>
<dbReference type="SUPFAM" id="SSF56487">
    <property type="entry name" value="SRCR-like"/>
    <property type="match status" value="5"/>
</dbReference>
<reference evidence="5" key="2">
    <citation type="submission" date="2025-09" db="UniProtKB">
        <authorList>
            <consortium name="Ensembl"/>
        </authorList>
    </citation>
    <scope>IDENTIFICATION</scope>
</reference>
<keyword evidence="3" id="KW-0732">Signal</keyword>
<evidence type="ECO:0000313" key="5">
    <source>
        <dbReference type="Ensembl" id="ENSXCOP00000006823.1"/>
    </source>
</evidence>
<feature type="disulfide bond" evidence="2">
    <location>
        <begin position="471"/>
        <end position="481"/>
    </location>
</feature>
<feature type="domain" description="SRCR" evidence="4">
    <location>
        <begin position="210"/>
        <end position="310"/>
    </location>
</feature>
<feature type="disulfide bond" evidence="2">
    <location>
        <begin position="427"/>
        <end position="491"/>
    </location>
</feature>
<feature type="disulfide bond" evidence="2">
    <location>
        <begin position="62"/>
        <end position="123"/>
    </location>
</feature>
<feature type="domain" description="SRCR" evidence="4">
    <location>
        <begin position="25"/>
        <end position="124"/>
    </location>
</feature>
<comment type="caution">
    <text evidence="2">Lacks conserved residue(s) required for the propagation of feature annotation.</text>
</comment>
<dbReference type="InterPro" id="IPR036772">
    <property type="entry name" value="SRCR-like_dom_sf"/>
</dbReference>
<name>A0A3B5L3C8_9TELE</name>
<protein>
    <recommendedName>
        <fullName evidence="4">SRCR domain-containing protein</fullName>
    </recommendedName>
</protein>
<dbReference type="Proteomes" id="UP000261380">
    <property type="component" value="Unplaced"/>
</dbReference>
<feature type="domain" description="SRCR" evidence="4">
    <location>
        <begin position="402"/>
        <end position="502"/>
    </location>
</feature>
<feature type="domain" description="SRCR" evidence="4">
    <location>
        <begin position="313"/>
        <end position="389"/>
    </location>
</feature>
<dbReference type="AlphaFoldDB" id="A0A3B5L3C8"/>
<feature type="chain" id="PRO_5046371215" description="SRCR domain-containing protein" evidence="3">
    <location>
        <begin position="23"/>
        <end position="509"/>
    </location>
</feature>
<accession>A0A3B5L3C8</accession>
<keyword evidence="6" id="KW-1185">Reference proteome</keyword>
<dbReference type="Ensembl" id="ENSXCOT00000006906.1">
    <property type="protein sequence ID" value="ENSXCOP00000006823.1"/>
    <property type="gene ID" value="ENSXCOG00000005256.1"/>
</dbReference>
<organism evidence="5 6">
    <name type="scientific">Xiphophorus couchianus</name>
    <name type="common">Monterrey platyfish</name>
    <dbReference type="NCBI Taxonomy" id="32473"/>
    <lineage>
        <taxon>Eukaryota</taxon>
        <taxon>Metazoa</taxon>
        <taxon>Chordata</taxon>
        <taxon>Craniata</taxon>
        <taxon>Vertebrata</taxon>
        <taxon>Euteleostomi</taxon>
        <taxon>Actinopterygii</taxon>
        <taxon>Neopterygii</taxon>
        <taxon>Teleostei</taxon>
        <taxon>Neoteleostei</taxon>
        <taxon>Acanthomorphata</taxon>
        <taxon>Ovalentaria</taxon>
        <taxon>Atherinomorphae</taxon>
        <taxon>Cyprinodontiformes</taxon>
        <taxon>Poeciliidae</taxon>
        <taxon>Poeciliinae</taxon>
        <taxon>Xiphophorus</taxon>
    </lineage>
</organism>